<evidence type="ECO:0000313" key="2">
    <source>
        <dbReference type="Proteomes" id="UP000583266"/>
    </source>
</evidence>
<reference evidence="1 2" key="1">
    <citation type="submission" date="2020-04" db="EMBL/GenBank/DDBJ databases">
        <title>Chitinophaga sp. G-6-1-13 sp. nov., isolated from soil.</title>
        <authorList>
            <person name="Dahal R.H."/>
            <person name="Chaudhary D.K."/>
        </authorList>
    </citation>
    <scope>NUCLEOTIDE SEQUENCE [LARGE SCALE GENOMIC DNA]</scope>
    <source>
        <strain evidence="1 2">G-6-1-13</strain>
    </source>
</reference>
<dbReference type="EMBL" id="JABBGC010000002">
    <property type="protein sequence ID" value="NML39579.1"/>
    <property type="molecule type" value="Genomic_DNA"/>
</dbReference>
<sequence length="207" mass="23855">MPTILITPDQLKPHIWRNEMIALPDSVQRDKFRMLNGIKANVTWSGIASLEQGDFEYYTFSLINKNDTLFRADNVFKVWVPEAGENWISVQLKKEVAESETPGTVYLVNTVSREALVVDQDIHNATNAPIVKVGNVTYVFYVKDDKIYRYNIAEKRTSAIATLDYKDIDEDNAMPYKLEVKQAGRAFDARLIIQYNGKYYFRPFQAL</sequence>
<dbReference type="RefSeq" id="WP_169226644.1">
    <property type="nucleotide sequence ID" value="NZ_JABBGC010000002.1"/>
</dbReference>
<comment type="caution">
    <text evidence="1">The sequence shown here is derived from an EMBL/GenBank/DDBJ whole genome shotgun (WGS) entry which is preliminary data.</text>
</comment>
<proteinExistence type="predicted"/>
<dbReference type="Proteomes" id="UP000583266">
    <property type="component" value="Unassembled WGS sequence"/>
</dbReference>
<protein>
    <submittedName>
        <fullName evidence="1">Uncharacterized protein</fullName>
    </submittedName>
</protein>
<name>A0A848GQE9_9BACT</name>
<evidence type="ECO:0000313" key="1">
    <source>
        <dbReference type="EMBL" id="NML39579.1"/>
    </source>
</evidence>
<accession>A0A848GQE9</accession>
<gene>
    <name evidence="1" type="ORF">HHL17_20430</name>
</gene>
<dbReference type="AlphaFoldDB" id="A0A848GQE9"/>
<organism evidence="1 2">
    <name type="scientific">Chitinophaga fulva</name>
    <dbReference type="NCBI Taxonomy" id="2728842"/>
    <lineage>
        <taxon>Bacteria</taxon>
        <taxon>Pseudomonadati</taxon>
        <taxon>Bacteroidota</taxon>
        <taxon>Chitinophagia</taxon>
        <taxon>Chitinophagales</taxon>
        <taxon>Chitinophagaceae</taxon>
        <taxon>Chitinophaga</taxon>
    </lineage>
</organism>
<keyword evidence="2" id="KW-1185">Reference proteome</keyword>